<dbReference type="PRINTS" id="PR00786">
    <property type="entry name" value="NEPRILYSIN"/>
</dbReference>
<evidence type="ECO:0000256" key="5">
    <source>
        <dbReference type="ARBA" id="ARBA00022801"/>
    </source>
</evidence>
<dbReference type="EMBL" id="UZAM01007668">
    <property type="protein sequence ID" value="VDP00663.1"/>
    <property type="molecule type" value="Genomic_DNA"/>
</dbReference>
<gene>
    <name evidence="10" type="ORF">SBAD_LOCUS3290</name>
</gene>
<name>A0A183II45_9BILA</name>
<keyword evidence="7" id="KW-0482">Metalloprotease</keyword>
<organism evidence="12">
    <name type="scientific">Soboliphyme baturini</name>
    <dbReference type="NCBI Taxonomy" id="241478"/>
    <lineage>
        <taxon>Eukaryota</taxon>
        <taxon>Metazoa</taxon>
        <taxon>Ecdysozoa</taxon>
        <taxon>Nematoda</taxon>
        <taxon>Enoplea</taxon>
        <taxon>Dorylaimia</taxon>
        <taxon>Dioctophymatida</taxon>
        <taxon>Dioctophymatoidea</taxon>
        <taxon>Soboliphymatidae</taxon>
        <taxon>Soboliphyme</taxon>
    </lineage>
</organism>
<dbReference type="AlphaFoldDB" id="A0A183II45"/>
<dbReference type="Gene3D" id="1.10.1380.10">
    <property type="entry name" value="Neutral endopeptidase , domain2"/>
    <property type="match status" value="1"/>
</dbReference>
<keyword evidence="5" id="KW-0378">Hydrolase</keyword>
<dbReference type="Gene3D" id="3.40.390.10">
    <property type="entry name" value="Collagenase (Catalytic Domain)"/>
    <property type="match status" value="1"/>
</dbReference>
<protein>
    <submittedName>
        <fullName evidence="12">Neprilysin</fullName>
    </submittedName>
</protein>
<comment type="cofactor">
    <cofactor evidence="1">
        <name>Zn(2+)</name>
        <dbReference type="ChEBI" id="CHEBI:29105"/>
    </cofactor>
</comment>
<dbReference type="WBParaSite" id="SBAD_0000344401-mRNA-1">
    <property type="protein sequence ID" value="SBAD_0000344401-mRNA-1"/>
    <property type="gene ID" value="SBAD_0000344401"/>
</dbReference>
<dbReference type="GO" id="GO:0005886">
    <property type="term" value="C:plasma membrane"/>
    <property type="evidence" value="ECO:0007669"/>
    <property type="project" value="TreeGrafter"/>
</dbReference>
<evidence type="ECO:0000256" key="2">
    <source>
        <dbReference type="ARBA" id="ARBA00007357"/>
    </source>
</evidence>
<evidence type="ECO:0000313" key="12">
    <source>
        <dbReference type="WBParaSite" id="SBAD_0000344401-mRNA-1"/>
    </source>
</evidence>
<feature type="domain" description="Peptidase M13 N-terminal" evidence="9">
    <location>
        <begin position="4"/>
        <end position="352"/>
    </location>
</feature>
<keyword evidence="4" id="KW-0479">Metal-binding</keyword>
<accession>A0A183II45</accession>
<dbReference type="PANTHER" id="PTHR11733:SF239">
    <property type="entry name" value="NEPRILYSIN-11"/>
    <property type="match status" value="1"/>
</dbReference>
<dbReference type="CDD" id="cd08662">
    <property type="entry name" value="M13"/>
    <property type="match status" value="1"/>
</dbReference>
<dbReference type="Pfam" id="PF01431">
    <property type="entry name" value="Peptidase_M13"/>
    <property type="match status" value="1"/>
</dbReference>
<feature type="domain" description="Peptidase M13 C-terminal" evidence="8">
    <location>
        <begin position="440"/>
        <end position="632"/>
    </location>
</feature>
<dbReference type="PANTHER" id="PTHR11733">
    <property type="entry name" value="ZINC METALLOPROTEASE FAMILY M13 NEPRILYSIN-RELATED"/>
    <property type="match status" value="1"/>
</dbReference>
<keyword evidence="3" id="KW-0645">Protease</keyword>
<evidence type="ECO:0000256" key="4">
    <source>
        <dbReference type="ARBA" id="ARBA00022723"/>
    </source>
</evidence>
<dbReference type="Proteomes" id="UP000270296">
    <property type="component" value="Unassembled WGS sequence"/>
</dbReference>
<dbReference type="Pfam" id="PF05649">
    <property type="entry name" value="Peptidase_M13_N"/>
    <property type="match status" value="1"/>
</dbReference>
<comment type="similarity">
    <text evidence="2">Belongs to the peptidase M13 family.</text>
</comment>
<dbReference type="SUPFAM" id="SSF55486">
    <property type="entry name" value="Metalloproteases ('zincins'), catalytic domain"/>
    <property type="match status" value="1"/>
</dbReference>
<dbReference type="InterPro" id="IPR018497">
    <property type="entry name" value="Peptidase_M13_C"/>
</dbReference>
<evidence type="ECO:0000256" key="6">
    <source>
        <dbReference type="ARBA" id="ARBA00022833"/>
    </source>
</evidence>
<reference evidence="12" key="1">
    <citation type="submission" date="2016-06" db="UniProtKB">
        <authorList>
            <consortium name="WormBaseParasite"/>
        </authorList>
    </citation>
    <scope>IDENTIFICATION</scope>
</reference>
<evidence type="ECO:0000313" key="10">
    <source>
        <dbReference type="EMBL" id="VDP00663.1"/>
    </source>
</evidence>
<evidence type="ECO:0000313" key="11">
    <source>
        <dbReference type="Proteomes" id="UP000270296"/>
    </source>
</evidence>
<dbReference type="GO" id="GO:0016485">
    <property type="term" value="P:protein processing"/>
    <property type="evidence" value="ECO:0007669"/>
    <property type="project" value="TreeGrafter"/>
</dbReference>
<sequence>MAYEAYRKCLDTATLNEVKSKHIIEIIRKVGGWPMLHGNWSKDSFDLTELLGKIRRDYSLDIFFTLYVYADAKNTTANILSIHQGSLGLGASMRDYYLNDTLYGKVIEAYEKYMITIGKLIAEDEGIPVNNSFYDEVQKLIQFERNYALIISPDEQRRNHTLMYNRRSVQQLKKNMPLIKWDQFFNYILPEVVREKFYDEETDVIVSDPEYLAKISMFLEITDKNRFSAVNRTRLLTNYVIWRLIKSFTSLLDERFDDAFQDLMYIMAGRQARPSRWKVCVPTIVSWFEMATGALYVDAYFRQKDKDEALAMIANLREAFVRIVNAIDWMDNQTKHVAIVKAEAMLNHIGYPEFLNNMTALDEYYENIDITSDDGYFEMGLKVLMWIQEQEFLDLLKPFNRNRFDTSPAVVNAFYSPEKNAIGKLNSAEKFRQFGHESHMDFLAFPAGILQPPFFSGDNLKAINYGAMGAVIGHEITHGFDDQGSQYDKDGNLKDWWTAEALERFRERTKCIIEQYNNYTVPEIGINVNGRLTQGENIADNAGAYRKYISDRGSEEPRLPGLSHITNDQIFFLSYANFWCGSKKPAAALQQVLTDPHSPEIFRVIGVMSNLDEFAIAFDCKPGTFMNPDSKTRRKCSVW</sequence>
<evidence type="ECO:0000256" key="1">
    <source>
        <dbReference type="ARBA" id="ARBA00001947"/>
    </source>
</evidence>
<keyword evidence="6" id="KW-0862">Zinc</keyword>
<dbReference type="InterPro" id="IPR008753">
    <property type="entry name" value="Peptidase_M13_N"/>
</dbReference>
<evidence type="ECO:0000259" key="9">
    <source>
        <dbReference type="Pfam" id="PF05649"/>
    </source>
</evidence>
<dbReference type="InterPro" id="IPR024079">
    <property type="entry name" value="MetalloPept_cat_dom_sf"/>
</dbReference>
<dbReference type="InterPro" id="IPR042089">
    <property type="entry name" value="Peptidase_M13_dom_2"/>
</dbReference>
<dbReference type="OrthoDB" id="6475849at2759"/>
<evidence type="ECO:0000256" key="3">
    <source>
        <dbReference type="ARBA" id="ARBA00022670"/>
    </source>
</evidence>
<dbReference type="GO" id="GO:0004222">
    <property type="term" value="F:metalloendopeptidase activity"/>
    <property type="evidence" value="ECO:0007669"/>
    <property type="project" value="InterPro"/>
</dbReference>
<dbReference type="InterPro" id="IPR000718">
    <property type="entry name" value="Peptidase_M13"/>
</dbReference>
<dbReference type="PROSITE" id="PS51885">
    <property type="entry name" value="NEPRILYSIN"/>
    <property type="match status" value="1"/>
</dbReference>
<evidence type="ECO:0000256" key="7">
    <source>
        <dbReference type="ARBA" id="ARBA00023049"/>
    </source>
</evidence>
<dbReference type="GO" id="GO:0046872">
    <property type="term" value="F:metal ion binding"/>
    <property type="evidence" value="ECO:0007669"/>
    <property type="project" value="UniProtKB-KW"/>
</dbReference>
<reference evidence="10 11" key="2">
    <citation type="submission" date="2018-11" db="EMBL/GenBank/DDBJ databases">
        <authorList>
            <consortium name="Pathogen Informatics"/>
        </authorList>
    </citation>
    <scope>NUCLEOTIDE SEQUENCE [LARGE SCALE GENOMIC DNA]</scope>
</reference>
<proteinExistence type="inferred from homology"/>
<keyword evidence="11" id="KW-1185">Reference proteome</keyword>
<evidence type="ECO:0000259" key="8">
    <source>
        <dbReference type="Pfam" id="PF01431"/>
    </source>
</evidence>